<dbReference type="PANTHER" id="PTHR11918">
    <property type="entry name" value="RADICAL SAM PROTEINS"/>
    <property type="match status" value="1"/>
</dbReference>
<organism evidence="12 13">
    <name type="scientific">Thermosulfuriphilus ammonigenes</name>
    <dbReference type="NCBI Taxonomy" id="1936021"/>
    <lineage>
        <taxon>Bacteria</taxon>
        <taxon>Pseudomonadati</taxon>
        <taxon>Thermodesulfobacteriota</taxon>
        <taxon>Thermodesulfobacteria</taxon>
        <taxon>Thermodesulfobacteriales</taxon>
        <taxon>Thermodesulfobacteriaceae</taxon>
        <taxon>Thermosulfuriphilus</taxon>
    </lineage>
</organism>
<reference evidence="12 13" key="1">
    <citation type="submission" date="2020-02" db="EMBL/GenBank/DDBJ databases">
        <title>Genome analysis of Thermosulfuriphilus ammonigenes ST65T, an anaerobic thermophilic chemolithoautotrophic bacterium isolated from a deep-sea hydrothermal vent.</title>
        <authorList>
            <person name="Slobodkina G."/>
            <person name="Allioux M."/>
            <person name="Merkel A."/>
            <person name="Alain K."/>
            <person name="Jebbar M."/>
            <person name="Slobodkin A."/>
        </authorList>
    </citation>
    <scope>NUCLEOTIDE SEQUENCE [LARGE SCALE GENOMIC DNA]</scope>
    <source>
        <strain evidence="12 13">ST65</strain>
    </source>
</reference>
<keyword evidence="6" id="KW-0949">S-adenosyl-L-methionine</keyword>
<dbReference type="SMART" id="SM00729">
    <property type="entry name" value="Elp3"/>
    <property type="match status" value="1"/>
</dbReference>
<dbReference type="InterPro" id="IPR007197">
    <property type="entry name" value="rSAM"/>
</dbReference>
<dbReference type="Pfam" id="PF00919">
    <property type="entry name" value="UPF0004"/>
    <property type="match status" value="1"/>
</dbReference>
<evidence type="ECO:0000256" key="9">
    <source>
        <dbReference type="ARBA" id="ARBA00023014"/>
    </source>
</evidence>
<accession>A0A6G7PWX5</accession>
<dbReference type="InterPro" id="IPR013848">
    <property type="entry name" value="Methylthiotransferase_N"/>
</dbReference>
<evidence type="ECO:0000313" key="12">
    <source>
        <dbReference type="EMBL" id="QIJ72056.1"/>
    </source>
</evidence>
<dbReference type="InterPro" id="IPR058240">
    <property type="entry name" value="rSAM_sf"/>
</dbReference>
<dbReference type="EC" id="2.8.4.5" evidence="3"/>
<evidence type="ECO:0000256" key="10">
    <source>
        <dbReference type="ARBA" id="ARBA00031213"/>
    </source>
</evidence>
<evidence type="ECO:0000256" key="11">
    <source>
        <dbReference type="ARBA" id="ARBA00051661"/>
    </source>
</evidence>
<dbReference type="InterPro" id="IPR002792">
    <property type="entry name" value="TRAM_dom"/>
</dbReference>
<evidence type="ECO:0000256" key="8">
    <source>
        <dbReference type="ARBA" id="ARBA00023004"/>
    </source>
</evidence>
<sequence>MNQVESASLVEAFEARGARIVSFNERADLYVVNTCAVTAKAAYQSRQLIRRAHRQAPAARVVATGCYAQIAPFEIIERSLGSICLVGNDQKINLVDLALGEQGCLDIYVGDVRRIQKIAPFFVRRLRGRTRAFLRVQDGCNAFCSYCIVPYSRGPSRSLPLKEVRRQVQTFLEEGYREIVVTGIHLGHYGQDLNPQLDLVDLLEEIEALGPERIRLSSLEVREISERFLSWAQASKSLCPHFHIPLQSGDDRILQAMNRHYTAEEYLERVRLLRALFPRAALGADVLVGFPGEGPQEFENTYRLVEKSPLSYLHVFPFSPRPGTLAEAMTPRVSPIELAERLKRLRDLALRKRRSFYQSQLGEVLSVLVEGRDKETGLKRGTSENYLTVLIEGEFPPGEIIPVKIERIIGQKALGRPL</sequence>
<dbReference type="PROSITE" id="PS51918">
    <property type="entry name" value="RADICAL_SAM"/>
    <property type="match status" value="1"/>
</dbReference>
<evidence type="ECO:0000256" key="3">
    <source>
        <dbReference type="ARBA" id="ARBA00013273"/>
    </source>
</evidence>
<dbReference type="PANTHER" id="PTHR11918:SF45">
    <property type="entry name" value="THREONYLCARBAMOYLADENOSINE TRNA METHYLTHIOTRANSFERASE"/>
    <property type="match status" value="1"/>
</dbReference>
<dbReference type="PROSITE" id="PS50926">
    <property type="entry name" value="TRAM"/>
    <property type="match status" value="1"/>
</dbReference>
<dbReference type="InterPro" id="IPR005839">
    <property type="entry name" value="Methylthiotransferase"/>
</dbReference>
<dbReference type="SFLD" id="SFLDG01082">
    <property type="entry name" value="B12-binding_domain_containing"/>
    <property type="match status" value="1"/>
</dbReference>
<evidence type="ECO:0000256" key="4">
    <source>
        <dbReference type="ARBA" id="ARBA00022485"/>
    </source>
</evidence>
<keyword evidence="13" id="KW-1185">Reference proteome</keyword>
<dbReference type="PROSITE" id="PS51449">
    <property type="entry name" value="MTTASE_N"/>
    <property type="match status" value="1"/>
</dbReference>
<dbReference type="Gene3D" id="3.80.30.20">
    <property type="entry name" value="tm_1862 like domain"/>
    <property type="match status" value="1"/>
</dbReference>
<evidence type="ECO:0000256" key="7">
    <source>
        <dbReference type="ARBA" id="ARBA00022723"/>
    </source>
</evidence>
<dbReference type="AlphaFoldDB" id="A0A6G7PWX5"/>
<dbReference type="InterPro" id="IPR023404">
    <property type="entry name" value="rSAM_horseshoe"/>
</dbReference>
<proteinExistence type="predicted"/>
<dbReference type="InterPro" id="IPR038135">
    <property type="entry name" value="Methylthiotransferase_N_sf"/>
</dbReference>
<keyword evidence="8" id="KW-0408">Iron</keyword>
<evidence type="ECO:0000256" key="6">
    <source>
        <dbReference type="ARBA" id="ARBA00022691"/>
    </source>
</evidence>
<dbReference type="SFLD" id="SFLDG01061">
    <property type="entry name" value="methylthiotransferase"/>
    <property type="match status" value="1"/>
</dbReference>
<evidence type="ECO:0000313" key="13">
    <source>
        <dbReference type="Proteomes" id="UP000502179"/>
    </source>
</evidence>
<dbReference type="PROSITE" id="PS01278">
    <property type="entry name" value="MTTASE_RADICAL"/>
    <property type="match status" value="1"/>
</dbReference>
<keyword evidence="9" id="KW-0411">Iron-sulfur</keyword>
<dbReference type="InterPro" id="IPR006467">
    <property type="entry name" value="MiaB-like_bact"/>
</dbReference>
<dbReference type="InterPro" id="IPR020612">
    <property type="entry name" value="Methylthiotransferase_CS"/>
</dbReference>
<evidence type="ECO:0000256" key="5">
    <source>
        <dbReference type="ARBA" id="ARBA00022679"/>
    </source>
</evidence>
<comment type="function">
    <text evidence="2">Catalyzes the methylthiolation of N6-threonylcarbamoyladenosine (t(6)A), leading to the formation of 2-methylthio-N6-threonylcarbamoyladenosine (ms(2)t(6)A) at position 37 in tRNAs that read codons beginning with adenine.</text>
</comment>
<keyword evidence="5 12" id="KW-0808">Transferase</keyword>
<evidence type="ECO:0000256" key="1">
    <source>
        <dbReference type="ARBA" id="ARBA00001966"/>
    </source>
</evidence>
<comment type="cofactor">
    <cofactor evidence="1">
        <name>[4Fe-4S] cluster</name>
        <dbReference type="ChEBI" id="CHEBI:49883"/>
    </cofactor>
</comment>
<comment type="catalytic activity">
    <reaction evidence="11">
        <text>N(6)-L-threonylcarbamoyladenosine(37) in tRNA + (sulfur carrier)-SH + AH2 + 2 S-adenosyl-L-methionine = 2-methylsulfanyl-N(6)-L-threonylcarbamoyladenosine(37) in tRNA + (sulfur carrier)-H + 5'-deoxyadenosine + L-methionine + A + S-adenosyl-L-homocysteine + 2 H(+)</text>
        <dbReference type="Rhea" id="RHEA:37075"/>
        <dbReference type="Rhea" id="RHEA-COMP:10163"/>
        <dbReference type="Rhea" id="RHEA-COMP:11092"/>
        <dbReference type="Rhea" id="RHEA-COMP:14737"/>
        <dbReference type="Rhea" id="RHEA-COMP:14739"/>
        <dbReference type="ChEBI" id="CHEBI:13193"/>
        <dbReference type="ChEBI" id="CHEBI:15378"/>
        <dbReference type="ChEBI" id="CHEBI:17319"/>
        <dbReference type="ChEBI" id="CHEBI:17499"/>
        <dbReference type="ChEBI" id="CHEBI:29917"/>
        <dbReference type="ChEBI" id="CHEBI:57844"/>
        <dbReference type="ChEBI" id="CHEBI:57856"/>
        <dbReference type="ChEBI" id="CHEBI:59789"/>
        <dbReference type="ChEBI" id="CHEBI:64428"/>
        <dbReference type="ChEBI" id="CHEBI:74418"/>
        <dbReference type="ChEBI" id="CHEBI:74420"/>
        <dbReference type="EC" id="2.8.4.5"/>
    </reaction>
</comment>
<name>A0A6G7PWX5_9BACT</name>
<dbReference type="Proteomes" id="UP000502179">
    <property type="component" value="Chromosome"/>
</dbReference>
<dbReference type="SUPFAM" id="SSF102114">
    <property type="entry name" value="Radical SAM enzymes"/>
    <property type="match status" value="1"/>
</dbReference>
<dbReference type="CDD" id="cd01335">
    <property type="entry name" value="Radical_SAM"/>
    <property type="match status" value="1"/>
</dbReference>
<protein>
    <recommendedName>
        <fullName evidence="3">tRNA (N(6)-L-threonylcarbamoyladenosine(37)-C(2))-methylthiotransferase</fullName>
        <ecNumber evidence="3">2.8.4.5</ecNumber>
    </recommendedName>
    <alternativeName>
        <fullName evidence="10">tRNA-t(6)A37 methylthiotransferase</fullName>
    </alternativeName>
</protein>
<dbReference type="Gene3D" id="3.40.50.12160">
    <property type="entry name" value="Methylthiotransferase, N-terminal domain"/>
    <property type="match status" value="1"/>
</dbReference>
<dbReference type="InterPro" id="IPR006638">
    <property type="entry name" value="Elp3/MiaA/NifB-like_rSAM"/>
</dbReference>
<dbReference type="NCBIfam" id="TIGR01579">
    <property type="entry name" value="MiaB-like-C"/>
    <property type="match status" value="1"/>
</dbReference>
<dbReference type="SFLD" id="SFLDS00029">
    <property type="entry name" value="Radical_SAM"/>
    <property type="match status" value="1"/>
</dbReference>
<keyword evidence="4" id="KW-0004">4Fe-4S</keyword>
<gene>
    <name evidence="12" type="primary">mtaB</name>
    <name evidence="12" type="ORF">G4V39_07155</name>
</gene>
<dbReference type="Pfam" id="PF04055">
    <property type="entry name" value="Radical_SAM"/>
    <property type="match status" value="1"/>
</dbReference>
<dbReference type="GO" id="GO:0035598">
    <property type="term" value="F:tRNA (N(6)-L-threonylcarbamoyladenosine(37)-C(2))-methylthiotransferase activity"/>
    <property type="evidence" value="ECO:0007669"/>
    <property type="project" value="UniProtKB-EC"/>
</dbReference>
<dbReference type="GO" id="GO:0046872">
    <property type="term" value="F:metal ion binding"/>
    <property type="evidence" value="ECO:0007669"/>
    <property type="project" value="UniProtKB-KW"/>
</dbReference>
<dbReference type="NCBIfam" id="TIGR00089">
    <property type="entry name" value="MiaB/RimO family radical SAM methylthiotransferase"/>
    <property type="match status" value="1"/>
</dbReference>
<dbReference type="EMBL" id="CP048877">
    <property type="protein sequence ID" value="QIJ72056.1"/>
    <property type="molecule type" value="Genomic_DNA"/>
</dbReference>
<dbReference type="GO" id="GO:0051539">
    <property type="term" value="F:4 iron, 4 sulfur cluster binding"/>
    <property type="evidence" value="ECO:0007669"/>
    <property type="project" value="UniProtKB-KW"/>
</dbReference>
<evidence type="ECO:0000256" key="2">
    <source>
        <dbReference type="ARBA" id="ARBA00002399"/>
    </source>
</evidence>
<dbReference type="KEGG" id="tav:G4V39_07155"/>
<keyword evidence="7" id="KW-0479">Metal-binding</keyword>